<proteinExistence type="predicted"/>
<evidence type="ECO:0000313" key="1">
    <source>
        <dbReference type="EMBL" id="RNA32409.1"/>
    </source>
</evidence>
<dbReference type="AlphaFoldDB" id="A0A3M7S9M3"/>
<name>A0A3M7S9M3_BRAPC</name>
<sequence length="72" mass="8806">MVTLKTQYILSIINKKWPDLVLTNFYILLKLKIDSNELFDPFREKYRTKIPNFEYFFNRLILINDKICAMKK</sequence>
<accession>A0A3M7S9M3</accession>
<gene>
    <name evidence="1" type="ORF">BpHYR1_014200</name>
</gene>
<organism evidence="1 2">
    <name type="scientific">Brachionus plicatilis</name>
    <name type="common">Marine rotifer</name>
    <name type="synonym">Brachionus muelleri</name>
    <dbReference type="NCBI Taxonomy" id="10195"/>
    <lineage>
        <taxon>Eukaryota</taxon>
        <taxon>Metazoa</taxon>
        <taxon>Spiralia</taxon>
        <taxon>Gnathifera</taxon>
        <taxon>Rotifera</taxon>
        <taxon>Eurotatoria</taxon>
        <taxon>Monogononta</taxon>
        <taxon>Pseudotrocha</taxon>
        <taxon>Ploima</taxon>
        <taxon>Brachionidae</taxon>
        <taxon>Brachionus</taxon>
    </lineage>
</organism>
<evidence type="ECO:0000313" key="2">
    <source>
        <dbReference type="Proteomes" id="UP000276133"/>
    </source>
</evidence>
<keyword evidence="2" id="KW-1185">Reference proteome</keyword>
<reference evidence="1 2" key="1">
    <citation type="journal article" date="2018" name="Sci. Rep.">
        <title>Genomic signatures of local adaptation to the degree of environmental predictability in rotifers.</title>
        <authorList>
            <person name="Franch-Gras L."/>
            <person name="Hahn C."/>
            <person name="Garcia-Roger E.M."/>
            <person name="Carmona M.J."/>
            <person name="Serra M."/>
            <person name="Gomez A."/>
        </authorList>
    </citation>
    <scope>NUCLEOTIDE SEQUENCE [LARGE SCALE GENOMIC DNA]</scope>
    <source>
        <strain evidence="1">HYR1</strain>
    </source>
</reference>
<comment type="caution">
    <text evidence="1">The sequence shown here is derived from an EMBL/GenBank/DDBJ whole genome shotgun (WGS) entry which is preliminary data.</text>
</comment>
<protein>
    <submittedName>
        <fullName evidence="1">Uncharacterized protein</fullName>
    </submittedName>
</protein>
<dbReference type="EMBL" id="REGN01001801">
    <property type="protein sequence ID" value="RNA32409.1"/>
    <property type="molecule type" value="Genomic_DNA"/>
</dbReference>
<dbReference type="Proteomes" id="UP000276133">
    <property type="component" value="Unassembled WGS sequence"/>
</dbReference>